<feature type="domain" description="DUF6438" evidence="2">
    <location>
        <begin position="232"/>
        <end position="339"/>
    </location>
</feature>
<evidence type="ECO:0000259" key="2">
    <source>
        <dbReference type="Pfam" id="PF20033"/>
    </source>
</evidence>
<evidence type="ECO:0000313" key="4">
    <source>
        <dbReference type="Proteomes" id="UP001500567"/>
    </source>
</evidence>
<dbReference type="InterPro" id="IPR045497">
    <property type="entry name" value="DUF6438"/>
</dbReference>
<dbReference type="Pfam" id="PF20033">
    <property type="entry name" value="DUF6438"/>
    <property type="match status" value="1"/>
</dbReference>
<dbReference type="EMBL" id="BAABDJ010000001">
    <property type="protein sequence ID" value="GAA3994844.1"/>
    <property type="molecule type" value="Genomic_DNA"/>
</dbReference>
<dbReference type="Proteomes" id="UP001500567">
    <property type="component" value="Unassembled WGS sequence"/>
</dbReference>
<reference evidence="4" key="1">
    <citation type="journal article" date="2019" name="Int. J. Syst. Evol. Microbiol.">
        <title>The Global Catalogue of Microorganisms (GCM) 10K type strain sequencing project: providing services to taxonomists for standard genome sequencing and annotation.</title>
        <authorList>
            <consortium name="The Broad Institute Genomics Platform"/>
            <consortium name="The Broad Institute Genome Sequencing Center for Infectious Disease"/>
            <person name="Wu L."/>
            <person name="Ma J."/>
        </authorList>
    </citation>
    <scope>NUCLEOTIDE SEQUENCE [LARGE SCALE GENOMIC DNA]</scope>
    <source>
        <strain evidence="4">JCM 17224</strain>
    </source>
</reference>
<keyword evidence="4" id="KW-1185">Reference proteome</keyword>
<accession>A0ABP7RCK3</accession>
<evidence type="ECO:0000313" key="3">
    <source>
        <dbReference type="EMBL" id="GAA3994844.1"/>
    </source>
</evidence>
<sequence>MLLLSLGALGSCTVNYYGLDQNQTAYSRRAPYPSRRPERPVYYPPAGGETGGVRPPATGSGPGGVRTPPSGGQTGGIKPPPPVRVDPVGIKIPTSGGETGGIKPPPTGGETGGIKPPPTGGETGGIKPPPPAGGETGGIKPPPTGAGPTGIRPPVDINPDDVKPPRSRVGSVGITPPPEKETGGIKPPPVEPETGGIKPPPPSGTGGIKPTRGLEAAGGREVADAESQEPVMVFTKTSCLGPCPDFTASIWADGRVTYVGKQNVAKVGTYELRLSAATVSGFLRAAQKIEFRSYKSHYTSGTTDLPSTILTIRQADGHSKTVQVEENAPPALQELFAHINGELDGLVGNTTKAAE</sequence>
<gene>
    <name evidence="3" type="ORF">GCM10022408_01570</name>
</gene>
<proteinExistence type="predicted"/>
<evidence type="ECO:0000256" key="1">
    <source>
        <dbReference type="SAM" id="MobiDB-lite"/>
    </source>
</evidence>
<comment type="caution">
    <text evidence="3">The sequence shown here is derived from an EMBL/GenBank/DDBJ whole genome shotgun (WGS) entry which is preliminary data.</text>
</comment>
<protein>
    <recommendedName>
        <fullName evidence="2">DUF6438 domain-containing protein</fullName>
    </recommendedName>
</protein>
<organism evidence="3 4">
    <name type="scientific">Hymenobacter fastidiosus</name>
    <dbReference type="NCBI Taxonomy" id="486264"/>
    <lineage>
        <taxon>Bacteria</taxon>
        <taxon>Pseudomonadati</taxon>
        <taxon>Bacteroidota</taxon>
        <taxon>Cytophagia</taxon>
        <taxon>Cytophagales</taxon>
        <taxon>Hymenobacteraceae</taxon>
        <taxon>Hymenobacter</taxon>
    </lineage>
</organism>
<feature type="region of interest" description="Disordered" evidence="1">
    <location>
        <begin position="28"/>
        <end position="227"/>
    </location>
</feature>
<name>A0ABP7RCK3_9BACT</name>